<comment type="caution">
    <text evidence="7">The sequence shown here is derived from an EMBL/GenBank/DDBJ whole genome shotgun (WGS) entry which is preliminary data.</text>
</comment>
<feature type="domain" description="ANTAR" evidence="6">
    <location>
        <begin position="22"/>
        <end position="84"/>
    </location>
</feature>
<dbReference type="Gene3D" id="3.30.450.40">
    <property type="match status" value="1"/>
</dbReference>
<evidence type="ECO:0000256" key="3">
    <source>
        <dbReference type="ARBA" id="ARBA00023015"/>
    </source>
</evidence>
<name>A0ABV6TCX7_9ACTN</name>
<keyword evidence="3" id="KW-0805">Transcription regulation</keyword>
<evidence type="ECO:0000256" key="1">
    <source>
        <dbReference type="ARBA" id="ARBA00022679"/>
    </source>
</evidence>
<dbReference type="Pfam" id="PF01590">
    <property type="entry name" value="GAF"/>
    <property type="match status" value="1"/>
</dbReference>
<dbReference type="InterPro" id="IPR003018">
    <property type="entry name" value="GAF"/>
</dbReference>
<dbReference type="InterPro" id="IPR029016">
    <property type="entry name" value="GAF-like_dom_sf"/>
</dbReference>
<evidence type="ECO:0000313" key="8">
    <source>
        <dbReference type="Proteomes" id="UP001589887"/>
    </source>
</evidence>
<feature type="compositionally biased region" description="Gly residues" evidence="5">
    <location>
        <begin position="1"/>
        <end position="19"/>
    </location>
</feature>
<dbReference type="SUPFAM" id="SSF52172">
    <property type="entry name" value="CheY-like"/>
    <property type="match status" value="1"/>
</dbReference>
<dbReference type="InterPro" id="IPR036388">
    <property type="entry name" value="WH-like_DNA-bd_sf"/>
</dbReference>
<dbReference type="InterPro" id="IPR005561">
    <property type="entry name" value="ANTAR"/>
</dbReference>
<keyword evidence="4" id="KW-0804">Transcription</keyword>
<feature type="region of interest" description="Disordered" evidence="5">
    <location>
        <begin position="1"/>
        <end position="20"/>
    </location>
</feature>
<accession>A0ABV6TCX7</accession>
<sequence>MNGIPGAGHRGGRDGGGAGEEVARLREEVRDLRAQVRSRPLIAHAQGILQERYRLPDAESAFALLRRSSQRFNVKLRVLAEAVVRTPRPNDPRELWFPGRVRRKPPVLDAVGVDDPGRANRGAVLGAVLSQTLAITGTDMGNVQIADRAAKGLRMEHHTGLSEHFVEFFAFVGEDGTSCAKAARDVALTTVRDVAADPVFTDAARHTILAAGSRACHSVPLVSESGACLGMVSAHLERPTKDLHPAQEKALVATGHQVGRWLAWHERTVVLDALEHLHAQGRSTDTDAERDTRTDS</sequence>
<dbReference type="Gene3D" id="1.10.10.10">
    <property type="entry name" value="Winged helix-like DNA-binding domain superfamily/Winged helix DNA-binding domain"/>
    <property type="match status" value="1"/>
</dbReference>
<keyword evidence="2" id="KW-0418">Kinase</keyword>
<gene>
    <name evidence="7" type="ORF">ACFH04_04710</name>
</gene>
<dbReference type="SUPFAM" id="SSF55781">
    <property type="entry name" value="GAF domain-like"/>
    <property type="match status" value="1"/>
</dbReference>
<evidence type="ECO:0000259" key="6">
    <source>
        <dbReference type="PROSITE" id="PS50921"/>
    </source>
</evidence>
<protein>
    <submittedName>
        <fullName evidence="7">ANTAR domain-containing protein</fullName>
    </submittedName>
</protein>
<keyword evidence="1" id="KW-0808">Transferase</keyword>
<reference evidence="7 8" key="1">
    <citation type="submission" date="2024-09" db="EMBL/GenBank/DDBJ databases">
        <authorList>
            <person name="Sun Q."/>
            <person name="Mori K."/>
        </authorList>
    </citation>
    <scope>NUCLEOTIDE SEQUENCE [LARGE SCALE GENOMIC DNA]</scope>
    <source>
        <strain evidence="7 8">JCM 4557</strain>
    </source>
</reference>
<dbReference type="InterPro" id="IPR011006">
    <property type="entry name" value="CheY-like_superfamily"/>
</dbReference>
<evidence type="ECO:0000256" key="4">
    <source>
        <dbReference type="ARBA" id="ARBA00023163"/>
    </source>
</evidence>
<evidence type="ECO:0000256" key="5">
    <source>
        <dbReference type="SAM" id="MobiDB-lite"/>
    </source>
</evidence>
<evidence type="ECO:0000313" key="7">
    <source>
        <dbReference type="EMBL" id="MFC0843046.1"/>
    </source>
</evidence>
<keyword evidence="8" id="KW-1185">Reference proteome</keyword>
<dbReference type="EMBL" id="JBHMQV010000001">
    <property type="protein sequence ID" value="MFC0843046.1"/>
    <property type="molecule type" value="Genomic_DNA"/>
</dbReference>
<dbReference type="RefSeq" id="WP_394316832.1">
    <property type="nucleotide sequence ID" value="NZ_JBHMQV010000001.1"/>
</dbReference>
<organism evidence="7 8">
    <name type="scientific">Streptomyces noboritoensis</name>
    <dbReference type="NCBI Taxonomy" id="67337"/>
    <lineage>
        <taxon>Bacteria</taxon>
        <taxon>Bacillati</taxon>
        <taxon>Actinomycetota</taxon>
        <taxon>Actinomycetes</taxon>
        <taxon>Kitasatosporales</taxon>
        <taxon>Streptomycetaceae</taxon>
        <taxon>Streptomyces</taxon>
    </lineage>
</organism>
<dbReference type="Proteomes" id="UP001589887">
    <property type="component" value="Unassembled WGS sequence"/>
</dbReference>
<dbReference type="SMART" id="SM01012">
    <property type="entry name" value="ANTAR"/>
    <property type="match status" value="1"/>
</dbReference>
<evidence type="ECO:0000256" key="2">
    <source>
        <dbReference type="ARBA" id="ARBA00022777"/>
    </source>
</evidence>
<dbReference type="Pfam" id="PF03861">
    <property type="entry name" value="ANTAR"/>
    <property type="match status" value="1"/>
</dbReference>
<dbReference type="PROSITE" id="PS50921">
    <property type="entry name" value="ANTAR"/>
    <property type="match status" value="1"/>
</dbReference>
<proteinExistence type="predicted"/>